<dbReference type="PANTHER" id="PTHR13370:SF3">
    <property type="entry name" value="TRNA (GUANINE(10)-N2)-METHYLTRANSFERASE HOMOLOG"/>
    <property type="match status" value="1"/>
</dbReference>
<keyword evidence="3" id="KW-0808">Transferase</keyword>
<dbReference type="Pfam" id="PF01555">
    <property type="entry name" value="N6_N4_Mtase"/>
    <property type="match status" value="1"/>
</dbReference>
<comment type="caution">
    <text evidence="6">The sequence shown here is derived from an EMBL/GenBank/DDBJ whole genome shotgun (WGS) entry which is preliminary data.</text>
</comment>
<evidence type="ECO:0000259" key="5">
    <source>
        <dbReference type="Pfam" id="PF01555"/>
    </source>
</evidence>
<dbReference type="InterPro" id="IPR002941">
    <property type="entry name" value="DNA_methylase_N4/N6"/>
</dbReference>
<name>A0ABV0KDN2_9CYAN</name>
<dbReference type="InterPro" id="IPR029063">
    <property type="entry name" value="SAM-dependent_MTases_sf"/>
</dbReference>
<dbReference type="Proteomes" id="UP001482513">
    <property type="component" value="Unassembled WGS sequence"/>
</dbReference>
<evidence type="ECO:0000256" key="4">
    <source>
        <dbReference type="RuleBase" id="RU362026"/>
    </source>
</evidence>
<evidence type="ECO:0000256" key="1">
    <source>
        <dbReference type="ARBA" id="ARBA00006594"/>
    </source>
</evidence>
<keyword evidence="7" id="KW-1185">Reference proteome</keyword>
<dbReference type="CDD" id="cd02440">
    <property type="entry name" value="AdoMet_MTases"/>
    <property type="match status" value="1"/>
</dbReference>
<reference evidence="6 7" key="1">
    <citation type="submission" date="2022-04" db="EMBL/GenBank/DDBJ databases">
        <title>Positive selection, recombination, and allopatry shape intraspecific diversity of widespread and dominant cyanobacteria.</title>
        <authorList>
            <person name="Wei J."/>
            <person name="Shu W."/>
            <person name="Hu C."/>
        </authorList>
    </citation>
    <scope>NUCLEOTIDE SEQUENCE [LARGE SCALE GENOMIC DNA]</scope>
    <source>
        <strain evidence="6 7">DQ-A4</strain>
    </source>
</reference>
<dbReference type="RefSeq" id="WP_190706773.1">
    <property type="nucleotide sequence ID" value="NZ_JAMPKX010000018.1"/>
</dbReference>
<dbReference type="InterPro" id="IPR002052">
    <property type="entry name" value="DNA_methylase_N6_adenine_CS"/>
</dbReference>
<sequence>MTKTRASRNRTLQLTEQDRQIFSQRLVRLAESAVPEQLVDRVICQDIFEALPLLPPSFVDLLIVDPPYNLTKDFNGSKFRQCDRPTYTAWLDSWISQLRPVLKPNASAYFCADWATSTVMYPVLEKYFTVRNRITWEREKGRGAQANWKNASEDIWFCTVSETYTFNVDAVKLKRQVIAPYRDLAGQPKDWDNTGSKNYRLTHPSNLWTDITVPFWSMAENTDHPTQKPEKLVAKLLLASSNPGDVVLDPFLGSGTTAVVAKKLRRQYVGIEQDSDYCCLAEKRLSLAETDPSIQGYADGIFWERNTLSAQRSRPKKSIS</sequence>
<dbReference type="SUPFAM" id="SSF53335">
    <property type="entry name" value="S-adenosyl-L-methionine-dependent methyltransferases"/>
    <property type="match status" value="1"/>
</dbReference>
<evidence type="ECO:0000313" key="6">
    <source>
        <dbReference type="EMBL" id="MEP0949997.1"/>
    </source>
</evidence>
<dbReference type="Gene3D" id="3.40.50.150">
    <property type="entry name" value="Vaccinia Virus protein VP39"/>
    <property type="match status" value="1"/>
</dbReference>
<keyword evidence="2" id="KW-0489">Methyltransferase</keyword>
<feature type="domain" description="DNA methylase N-4/N-6" evidence="5">
    <location>
        <begin position="59"/>
        <end position="283"/>
    </location>
</feature>
<organism evidence="6 7">
    <name type="scientific">Leptolyngbya subtilissima DQ-A4</name>
    <dbReference type="NCBI Taxonomy" id="2933933"/>
    <lineage>
        <taxon>Bacteria</taxon>
        <taxon>Bacillati</taxon>
        <taxon>Cyanobacteriota</taxon>
        <taxon>Cyanophyceae</taxon>
        <taxon>Leptolyngbyales</taxon>
        <taxon>Leptolyngbyaceae</taxon>
        <taxon>Leptolyngbya group</taxon>
        <taxon>Leptolyngbya</taxon>
    </lineage>
</organism>
<dbReference type="EMBL" id="JAMPKX010000018">
    <property type="protein sequence ID" value="MEP0949997.1"/>
    <property type="molecule type" value="Genomic_DNA"/>
</dbReference>
<dbReference type="PROSITE" id="PS00092">
    <property type="entry name" value="N6_MTASE"/>
    <property type="match status" value="1"/>
</dbReference>
<evidence type="ECO:0000256" key="3">
    <source>
        <dbReference type="ARBA" id="ARBA00022679"/>
    </source>
</evidence>
<comment type="similarity">
    <text evidence="1 4">Belongs to the N(4)/N(6)-methyltransferase family.</text>
</comment>
<evidence type="ECO:0000313" key="7">
    <source>
        <dbReference type="Proteomes" id="UP001482513"/>
    </source>
</evidence>
<dbReference type="EC" id="2.1.1.-" evidence="4"/>
<dbReference type="PANTHER" id="PTHR13370">
    <property type="entry name" value="RNA METHYLASE-RELATED"/>
    <property type="match status" value="1"/>
</dbReference>
<proteinExistence type="inferred from homology"/>
<accession>A0ABV0KDN2</accession>
<dbReference type="PRINTS" id="PR00508">
    <property type="entry name" value="S21N4MTFRASE"/>
</dbReference>
<gene>
    <name evidence="6" type="ORF">NC992_24205</name>
</gene>
<dbReference type="InterPro" id="IPR001091">
    <property type="entry name" value="RM_Methyltransferase"/>
</dbReference>
<protein>
    <recommendedName>
        <fullName evidence="4">Methyltransferase</fullName>
        <ecNumber evidence="4">2.1.1.-</ecNumber>
    </recommendedName>
</protein>
<evidence type="ECO:0000256" key="2">
    <source>
        <dbReference type="ARBA" id="ARBA00022603"/>
    </source>
</evidence>